<reference evidence="1 2" key="1">
    <citation type="submission" date="2019-04" db="EMBL/GenBank/DDBJ databases">
        <title>Three New Species of Nocardioides, Nocardioides euryhalodurans sp. nov., Nocardioides seonyuensis sp. nov. and Nocardioides eburneoflavus sp. nov. Isolated from Soil.</title>
        <authorList>
            <person name="Roh S.G."/>
            <person name="Lee C."/>
            <person name="Kim M.-K."/>
            <person name="Kim S.B."/>
        </authorList>
    </citation>
    <scope>NUCLEOTIDE SEQUENCE [LARGE SCALE GENOMIC DNA]</scope>
    <source>
        <strain evidence="1 2">MMS17-SY213</strain>
    </source>
</reference>
<evidence type="ECO:0000313" key="1">
    <source>
        <dbReference type="EMBL" id="TGN64449.1"/>
    </source>
</evidence>
<accession>A0A4Z1CMF1</accession>
<evidence type="ECO:0000313" key="2">
    <source>
        <dbReference type="Proteomes" id="UP000297496"/>
    </source>
</evidence>
<dbReference type="AlphaFoldDB" id="A0A4Z1CMF1"/>
<dbReference type="EMBL" id="SRRO01000001">
    <property type="protein sequence ID" value="TGN64449.1"/>
    <property type="molecule type" value="Genomic_DNA"/>
</dbReference>
<dbReference type="OrthoDB" id="9767864at2"/>
<keyword evidence="2" id="KW-1185">Reference proteome</keyword>
<dbReference type="RefSeq" id="WP_135838959.1">
    <property type="nucleotide sequence ID" value="NZ_SRRO01000001.1"/>
</dbReference>
<comment type="caution">
    <text evidence="1">The sequence shown here is derived from an EMBL/GenBank/DDBJ whole genome shotgun (WGS) entry which is preliminary data.</text>
</comment>
<dbReference type="PANTHER" id="PTHR35861:SF1">
    <property type="entry name" value="PHAGE TAIL SHEATH PROTEIN"/>
    <property type="match status" value="1"/>
</dbReference>
<sequence length="82" mass="8852">MPVSPQEINELRPRRVNALRSLPTVGAGTKADESCFVRCDLSTMTQADIDAGRLVLVVGVAPVEPAEFVVFRIAVRTNDLTA</sequence>
<proteinExistence type="predicted"/>
<name>A0A4Z1CMF1_9ACTN</name>
<dbReference type="PANTHER" id="PTHR35861">
    <property type="match status" value="1"/>
</dbReference>
<dbReference type="InterPro" id="IPR052042">
    <property type="entry name" value="Tail_sheath_structural"/>
</dbReference>
<protein>
    <submittedName>
        <fullName evidence="1">Uncharacterized protein</fullName>
    </submittedName>
</protein>
<organism evidence="1 2">
    <name type="scientific">Nocardioides eburneiflavus</name>
    <dbReference type="NCBI Taxonomy" id="2518372"/>
    <lineage>
        <taxon>Bacteria</taxon>
        <taxon>Bacillati</taxon>
        <taxon>Actinomycetota</taxon>
        <taxon>Actinomycetes</taxon>
        <taxon>Propionibacteriales</taxon>
        <taxon>Nocardioidaceae</taxon>
        <taxon>Nocardioides</taxon>
    </lineage>
</organism>
<dbReference type="Proteomes" id="UP000297496">
    <property type="component" value="Unassembled WGS sequence"/>
</dbReference>
<gene>
    <name evidence="1" type="ORF">EXE59_11110</name>
</gene>